<protein>
    <submittedName>
        <fullName evidence="11">TrkH family potassium uptake protein</fullName>
    </submittedName>
</protein>
<dbReference type="InterPro" id="IPR004772">
    <property type="entry name" value="TrkH"/>
</dbReference>
<feature type="transmembrane region" description="Helical" evidence="10">
    <location>
        <begin position="53"/>
        <end position="74"/>
    </location>
</feature>
<sequence length="452" mass="50139">MNRGNEMFFKNKSFSPYMTILLSFVIVTVLGGILLSLPISVNYGKSVKLIDGFFIATSAICVTGLSSIDIGSVYNTFGQIIILILIQLGGLGVITFTSVIIIMISKKIGYYTKKIVQEDINIDTTFRIEEYVKKVIFSVILIEFIGAIVLFFEFIKRFSFFKAVYYSLFHSVSAFCNAGFSLFSDNLYGFKNSFLINITIPLLIFLGGIGFSTILNCYNVFTKKEKRLTLTTKLSIKISIFLIIAGTFAMFILEYSNKSTIGNLSFVQKLEASFFQSVSTRTAGFNTISILGLKRSTSLLFIILMFIGASPGSTGGGIKTTTLGLIVLGTLATLKNKDAVEYDKRSISWRIYSKAIAILFISLIYTVICVFLLILFERNKNFLDLAFEVYSAFGTVGLSRDLTPSLSDISKFILIVTMFVGRVGPLTITLALSKSNLKKGHYTYPQENILIG</sequence>
<dbReference type="EMBL" id="AP019841">
    <property type="protein sequence ID" value="BBM54651.1"/>
    <property type="molecule type" value="Genomic_DNA"/>
</dbReference>
<dbReference type="GO" id="GO:0015379">
    <property type="term" value="F:potassium:chloride symporter activity"/>
    <property type="evidence" value="ECO:0007669"/>
    <property type="project" value="InterPro"/>
</dbReference>
<feature type="transmembrane region" description="Helical" evidence="10">
    <location>
        <begin position="234"/>
        <end position="253"/>
    </location>
</feature>
<dbReference type="Proteomes" id="UP000321944">
    <property type="component" value="Chromosome"/>
</dbReference>
<dbReference type="AlphaFoldDB" id="A0A510KV67"/>
<evidence type="ECO:0000256" key="8">
    <source>
        <dbReference type="ARBA" id="ARBA00023065"/>
    </source>
</evidence>
<evidence type="ECO:0000256" key="5">
    <source>
        <dbReference type="ARBA" id="ARBA00022692"/>
    </source>
</evidence>
<evidence type="ECO:0000313" key="11">
    <source>
        <dbReference type="EMBL" id="BBM54651.1"/>
    </source>
</evidence>
<keyword evidence="6" id="KW-0630">Potassium</keyword>
<organism evidence="11 12">
    <name type="scientific">Leptotrichia wadei</name>
    <dbReference type="NCBI Taxonomy" id="157687"/>
    <lineage>
        <taxon>Bacteria</taxon>
        <taxon>Fusobacteriati</taxon>
        <taxon>Fusobacteriota</taxon>
        <taxon>Fusobacteriia</taxon>
        <taxon>Fusobacteriales</taxon>
        <taxon>Leptotrichiaceae</taxon>
        <taxon>Leptotrichia</taxon>
    </lineage>
</organism>
<evidence type="ECO:0000256" key="2">
    <source>
        <dbReference type="ARBA" id="ARBA00022448"/>
    </source>
</evidence>
<keyword evidence="8" id="KW-0406">Ion transport</keyword>
<dbReference type="GO" id="GO:0005886">
    <property type="term" value="C:plasma membrane"/>
    <property type="evidence" value="ECO:0007669"/>
    <property type="project" value="UniProtKB-SubCell"/>
</dbReference>
<feature type="transmembrane region" description="Helical" evidence="10">
    <location>
        <begin position="316"/>
        <end position="334"/>
    </location>
</feature>
<dbReference type="OrthoDB" id="9810952at2"/>
<keyword evidence="3" id="KW-1003">Cell membrane</keyword>
<evidence type="ECO:0000256" key="9">
    <source>
        <dbReference type="ARBA" id="ARBA00023136"/>
    </source>
</evidence>
<evidence type="ECO:0000256" key="4">
    <source>
        <dbReference type="ARBA" id="ARBA00022538"/>
    </source>
</evidence>
<dbReference type="InterPro" id="IPR003445">
    <property type="entry name" value="Cat_transpt"/>
</dbReference>
<feature type="transmembrane region" description="Helical" evidence="10">
    <location>
        <begin position="135"/>
        <end position="152"/>
    </location>
</feature>
<feature type="transmembrane region" description="Helical" evidence="10">
    <location>
        <begin position="195"/>
        <end position="214"/>
    </location>
</feature>
<evidence type="ECO:0000256" key="10">
    <source>
        <dbReference type="SAM" id="Phobius"/>
    </source>
</evidence>
<keyword evidence="4" id="KW-0633">Potassium transport</keyword>
<keyword evidence="5 10" id="KW-0812">Transmembrane</keyword>
<evidence type="ECO:0000256" key="3">
    <source>
        <dbReference type="ARBA" id="ARBA00022475"/>
    </source>
</evidence>
<evidence type="ECO:0000313" key="12">
    <source>
        <dbReference type="Proteomes" id="UP000321944"/>
    </source>
</evidence>
<dbReference type="PANTHER" id="PTHR32024:SF1">
    <property type="entry name" value="KTR SYSTEM POTASSIUM UPTAKE PROTEIN B"/>
    <property type="match status" value="1"/>
</dbReference>
<feature type="transmembrane region" description="Helical" evidence="10">
    <location>
        <begin position="412"/>
        <end position="432"/>
    </location>
</feature>
<dbReference type="NCBIfam" id="TIGR00933">
    <property type="entry name" value="2a38"/>
    <property type="match status" value="1"/>
</dbReference>
<dbReference type="Pfam" id="PF02386">
    <property type="entry name" value="TrkH"/>
    <property type="match status" value="1"/>
</dbReference>
<name>A0A510KV67_9FUSO</name>
<dbReference type="PANTHER" id="PTHR32024">
    <property type="entry name" value="TRK SYSTEM POTASSIUM UPTAKE PROTEIN TRKG-RELATED"/>
    <property type="match status" value="1"/>
</dbReference>
<evidence type="ECO:0000256" key="6">
    <source>
        <dbReference type="ARBA" id="ARBA00022958"/>
    </source>
</evidence>
<comment type="subcellular location">
    <subcellularLocation>
        <location evidence="1">Cell membrane</location>
        <topology evidence="1">Multi-pass membrane protein</topology>
    </subcellularLocation>
</comment>
<keyword evidence="9 10" id="KW-0472">Membrane</keyword>
<accession>A0A510KV67</accession>
<reference evidence="11 12" key="1">
    <citation type="submission" date="2019-07" db="EMBL/GenBank/DDBJ databases">
        <title>Complete Genome Sequence of Leptotrichia wadei Strain JMUB3936.</title>
        <authorList>
            <person name="Watanabe S."/>
            <person name="Cui L."/>
        </authorList>
    </citation>
    <scope>NUCLEOTIDE SEQUENCE [LARGE SCALE GENOMIC DNA]</scope>
    <source>
        <strain evidence="11 12">JMUB3936</strain>
    </source>
</reference>
<keyword evidence="7 10" id="KW-1133">Transmembrane helix</keyword>
<feature type="transmembrane region" description="Helical" evidence="10">
    <location>
        <begin position="20"/>
        <end position="41"/>
    </location>
</feature>
<feature type="transmembrane region" description="Helical" evidence="10">
    <location>
        <begin position="80"/>
        <end position="104"/>
    </location>
</feature>
<evidence type="ECO:0000256" key="7">
    <source>
        <dbReference type="ARBA" id="ARBA00022989"/>
    </source>
</evidence>
<gene>
    <name evidence="11" type="ORF">JMUB3936_0935</name>
</gene>
<keyword evidence="2" id="KW-0813">Transport</keyword>
<feature type="transmembrane region" description="Helical" evidence="10">
    <location>
        <begin position="355"/>
        <end position="376"/>
    </location>
</feature>
<feature type="transmembrane region" description="Helical" evidence="10">
    <location>
        <begin position="164"/>
        <end position="183"/>
    </location>
</feature>
<proteinExistence type="predicted"/>
<evidence type="ECO:0000256" key="1">
    <source>
        <dbReference type="ARBA" id="ARBA00004651"/>
    </source>
</evidence>